<proteinExistence type="predicted"/>
<comment type="caution">
    <text evidence="2">The sequence shown here is derived from an EMBL/GenBank/DDBJ whole genome shotgun (WGS) entry which is preliminary data.</text>
</comment>
<organism evidence="2 3">
    <name type="scientific">Winogradskyella luteola</name>
    <dbReference type="NCBI Taxonomy" id="2828330"/>
    <lineage>
        <taxon>Bacteria</taxon>
        <taxon>Pseudomonadati</taxon>
        <taxon>Bacteroidota</taxon>
        <taxon>Flavobacteriia</taxon>
        <taxon>Flavobacteriales</taxon>
        <taxon>Flavobacteriaceae</taxon>
        <taxon>Winogradskyella</taxon>
    </lineage>
</organism>
<evidence type="ECO:0000313" key="2">
    <source>
        <dbReference type="EMBL" id="MBV7269852.1"/>
    </source>
</evidence>
<protein>
    <recommendedName>
        <fullName evidence="4">Glycerophosphoryl diester phosphodiesterase membrane domain-containing protein</fullName>
    </recommendedName>
</protein>
<sequence length="262" mass="29666">MNITEIQHRIQNAKVLDFGTLFNQSIELFKKTWVQGLVTLLLNIVLAIPLVMVIYIPLIFMGLADAYSSSYDTYDTYAQPEFNPIALVVMFILYLFAIFAMSTIGLGLKSAFYRICKLKDLEQMGREDYFYFFKKQYLGKTIKLSLAYIGINLVGILLCVVPLIYAIVPLSYVFVVYAFNPDKSVSEIVKLSFEIGNKKWFITFGLVIIAGFLAAIVGMLMCGIGIYVTASFAFLPMYFVYKEIVGFDDEIESLSLEKNTTP</sequence>
<feature type="transmembrane region" description="Helical" evidence="1">
    <location>
        <begin position="84"/>
        <end position="108"/>
    </location>
</feature>
<feature type="transmembrane region" description="Helical" evidence="1">
    <location>
        <begin position="146"/>
        <end position="179"/>
    </location>
</feature>
<keyword evidence="1" id="KW-0472">Membrane</keyword>
<keyword evidence="1" id="KW-0812">Transmembrane</keyword>
<name>A0A9X1F990_9FLAO</name>
<accession>A0A9X1F990</accession>
<feature type="transmembrane region" description="Helical" evidence="1">
    <location>
        <begin position="199"/>
        <end position="217"/>
    </location>
</feature>
<dbReference type="EMBL" id="JAGSPD010000009">
    <property type="protein sequence ID" value="MBV7269852.1"/>
    <property type="molecule type" value="Genomic_DNA"/>
</dbReference>
<evidence type="ECO:0008006" key="4">
    <source>
        <dbReference type="Google" id="ProtNLM"/>
    </source>
</evidence>
<feature type="transmembrane region" description="Helical" evidence="1">
    <location>
        <begin position="40"/>
        <end position="64"/>
    </location>
</feature>
<dbReference type="Proteomes" id="UP001138894">
    <property type="component" value="Unassembled WGS sequence"/>
</dbReference>
<reference evidence="2" key="1">
    <citation type="submission" date="2021-04" db="EMBL/GenBank/DDBJ databases">
        <authorList>
            <person name="Pira H."/>
            <person name="Risdian C."/>
            <person name="Wink J."/>
        </authorList>
    </citation>
    <scope>NUCLEOTIDE SEQUENCE</scope>
    <source>
        <strain evidence="2">WHY3</strain>
    </source>
</reference>
<dbReference type="AlphaFoldDB" id="A0A9X1F990"/>
<keyword evidence="3" id="KW-1185">Reference proteome</keyword>
<evidence type="ECO:0000256" key="1">
    <source>
        <dbReference type="SAM" id="Phobius"/>
    </source>
</evidence>
<keyword evidence="1" id="KW-1133">Transmembrane helix</keyword>
<dbReference type="RefSeq" id="WP_218546720.1">
    <property type="nucleotide sequence ID" value="NZ_JAGSPD010000009.1"/>
</dbReference>
<evidence type="ECO:0000313" key="3">
    <source>
        <dbReference type="Proteomes" id="UP001138894"/>
    </source>
</evidence>
<gene>
    <name evidence="2" type="ORF">KCG49_11700</name>
</gene>